<evidence type="ECO:0000313" key="3">
    <source>
        <dbReference type="EMBL" id="KAK7374174.1"/>
    </source>
</evidence>
<dbReference type="InterPro" id="IPR036047">
    <property type="entry name" value="F-box-like_dom_sf"/>
</dbReference>
<dbReference type="PANTHER" id="PTHR38926:SF10">
    <property type="entry name" value="F-BOX DOMAIN-CONTAINING PROTEIN"/>
    <property type="match status" value="1"/>
</dbReference>
<dbReference type="EMBL" id="JAYMYR010000003">
    <property type="protein sequence ID" value="KAK7374171.1"/>
    <property type="molecule type" value="Genomic_DNA"/>
</dbReference>
<dbReference type="Gene3D" id="1.20.1280.50">
    <property type="match status" value="1"/>
</dbReference>
<evidence type="ECO:0000259" key="1">
    <source>
        <dbReference type="SMART" id="SM00256"/>
    </source>
</evidence>
<dbReference type="PANTHER" id="PTHR38926">
    <property type="entry name" value="F-BOX DOMAIN CONTAINING PROTEIN, EXPRESSED"/>
    <property type="match status" value="1"/>
</dbReference>
<dbReference type="AlphaFoldDB" id="A0AAN9NK29"/>
<comment type="caution">
    <text evidence="2">The sequence shown here is derived from an EMBL/GenBank/DDBJ whole genome shotgun (WGS) entry which is preliminary data.</text>
</comment>
<evidence type="ECO:0000313" key="2">
    <source>
        <dbReference type="EMBL" id="KAK7374171.1"/>
    </source>
</evidence>
<dbReference type="SMART" id="SM00256">
    <property type="entry name" value="FBOX"/>
    <property type="match status" value="1"/>
</dbReference>
<dbReference type="InterPro" id="IPR032675">
    <property type="entry name" value="LRR_dom_sf"/>
</dbReference>
<dbReference type="SUPFAM" id="SSF81383">
    <property type="entry name" value="F-box domain"/>
    <property type="match status" value="1"/>
</dbReference>
<reference evidence="2 4" key="1">
    <citation type="submission" date="2024-01" db="EMBL/GenBank/DDBJ databases">
        <title>The genomes of 5 underutilized Papilionoideae crops provide insights into root nodulation and disease resistanc.</title>
        <authorList>
            <person name="Jiang F."/>
        </authorList>
    </citation>
    <scope>NUCLEOTIDE SEQUENCE [LARGE SCALE GENOMIC DNA]</scope>
    <source>
        <strain evidence="2">JINMINGXINNONG_FW02</strain>
        <tissue evidence="2">Leaves</tissue>
    </source>
</reference>
<sequence>MKKMKSSAGKDRNMSNDLIHEILVKIFLCLNVVDVAVASLVCKSWNKACREPCLWNKIDLSTLGSYCFSKPLNKVEAYRHSSLKMTQFLKHVLDLSNGNTICFIFNFYVYLTNEQFILVAQRTPKLKRVVLPETGDFSRGVEETVMRLWSCLESITITSAVSGYYILLAIGKYCNNITEMKFSQGCYFEEKHAVAMTKYTPKLKILSIRTVATSVKALVCVLRFLEHLEKVNICHSLILDTAYPGTVIVDISELRKRFPPSSVEKLLYCEKGSCLRCMNGRDTTPSRQPDGPYEDIWGEDEITSLAHLPQPSQASRRARLLPFVTRIIYNVSSLFEQQQLYHHS</sequence>
<dbReference type="InterPro" id="IPR001810">
    <property type="entry name" value="F-box_dom"/>
</dbReference>
<dbReference type="Proteomes" id="UP001374584">
    <property type="component" value="Unassembled WGS sequence"/>
</dbReference>
<name>A0AAN9NK29_PHACN</name>
<dbReference type="Pfam" id="PF12937">
    <property type="entry name" value="F-box-like"/>
    <property type="match status" value="1"/>
</dbReference>
<evidence type="ECO:0000313" key="4">
    <source>
        <dbReference type="Proteomes" id="UP001374584"/>
    </source>
</evidence>
<dbReference type="Gene3D" id="3.80.10.10">
    <property type="entry name" value="Ribonuclease Inhibitor"/>
    <property type="match status" value="1"/>
</dbReference>
<feature type="domain" description="F-box" evidence="1">
    <location>
        <begin position="18"/>
        <end position="58"/>
    </location>
</feature>
<dbReference type="EMBL" id="JAYMYR010000003">
    <property type="protein sequence ID" value="KAK7374174.1"/>
    <property type="molecule type" value="Genomic_DNA"/>
</dbReference>
<organism evidence="2 4">
    <name type="scientific">Phaseolus coccineus</name>
    <name type="common">Scarlet runner bean</name>
    <name type="synonym">Phaseolus multiflorus</name>
    <dbReference type="NCBI Taxonomy" id="3886"/>
    <lineage>
        <taxon>Eukaryota</taxon>
        <taxon>Viridiplantae</taxon>
        <taxon>Streptophyta</taxon>
        <taxon>Embryophyta</taxon>
        <taxon>Tracheophyta</taxon>
        <taxon>Spermatophyta</taxon>
        <taxon>Magnoliopsida</taxon>
        <taxon>eudicotyledons</taxon>
        <taxon>Gunneridae</taxon>
        <taxon>Pentapetalae</taxon>
        <taxon>rosids</taxon>
        <taxon>fabids</taxon>
        <taxon>Fabales</taxon>
        <taxon>Fabaceae</taxon>
        <taxon>Papilionoideae</taxon>
        <taxon>50 kb inversion clade</taxon>
        <taxon>NPAAA clade</taxon>
        <taxon>indigoferoid/millettioid clade</taxon>
        <taxon>Phaseoleae</taxon>
        <taxon>Phaseolus</taxon>
    </lineage>
</organism>
<protein>
    <recommendedName>
        <fullName evidence="1">F-box domain-containing protein</fullName>
    </recommendedName>
</protein>
<gene>
    <name evidence="2" type="ORF">VNO80_07597</name>
    <name evidence="3" type="ORF">VNO80_07600</name>
</gene>
<proteinExistence type="predicted"/>
<accession>A0AAN9NK29</accession>
<keyword evidence="4" id="KW-1185">Reference proteome</keyword>